<reference evidence="2 3" key="1">
    <citation type="journal article" date="2022" name="G3 (Bethesda)">
        <title>Whole-genome sequence and methylome profiling of the almond [Prunus dulcis (Mill.) D.A. Webb] cultivar 'Nonpareil'.</title>
        <authorList>
            <person name="D'Amico-Willman K.M."/>
            <person name="Ouma W.Z."/>
            <person name="Meulia T."/>
            <person name="Sideli G.M."/>
            <person name="Gradziel T.M."/>
            <person name="Fresnedo-Ramirez J."/>
        </authorList>
    </citation>
    <scope>NUCLEOTIDE SEQUENCE [LARGE SCALE GENOMIC DNA]</scope>
    <source>
        <strain evidence="2">Clone GOH B32 T37-40</strain>
    </source>
</reference>
<proteinExistence type="predicted"/>
<dbReference type="GO" id="GO:0016226">
    <property type="term" value="P:iron-sulfur cluster assembly"/>
    <property type="evidence" value="ECO:0007669"/>
    <property type="project" value="InterPro"/>
</dbReference>
<keyword evidence="3" id="KW-1185">Reference proteome</keyword>
<dbReference type="GO" id="GO:0005737">
    <property type="term" value="C:cytoplasm"/>
    <property type="evidence" value="ECO:0007669"/>
    <property type="project" value="InterPro"/>
</dbReference>
<evidence type="ECO:0000313" key="2">
    <source>
        <dbReference type="EMBL" id="KAI5312313.1"/>
    </source>
</evidence>
<evidence type="ECO:0000256" key="1">
    <source>
        <dbReference type="SAM" id="MobiDB-lite"/>
    </source>
</evidence>
<evidence type="ECO:0000313" key="3">
    <source>
        <dbReference type="Proteomes" id="UP001054821"/>
    </source>
</evidence>
<dbReference type="GO" id="GO:0051536">
    <property type="term" value="F:iron-sulfur cluster binding"/>
    <property type="evidence" value="ECO:0007669"/>
    <property type="project" value="InterPro"/>
</dbReference>
<gene>
    <name evidence="2" type="ORF">L3X38_041486</name>
</gene>
<dbReference type="PANTHER" id="PTHR13273:SF14">
    <property type="entry name" value="ANAMORSIN"/>
    <property type="match status" value="1"/>
</dbReference>
<dbReference type="InterPro" id="IPR007785">
    <property type="entry name" value="Anamorsin"/>
</dbReference>
<protein>
    <submittedName>
        <fullName evidence="2">Uncharacterized protein</fullName>
    </submittedName>
</protein>
<dbReference type="EMBL" id="JAJFAZ020000008">
    <property type="protein sequence ID" value="KAI5312313.1"/>
    <property type="molecule type" value="Genomic_DNA"/>
</dbReference>
<dbReference type="PANTHER" id="PTHR13273">
    <property type="entry name" value="ANAMORSIN"/>
    <property type="match status" value="1"/>
</dbReference>
<dbReference type="AlphaFoldDB" id="A0AAD4UU38"/>
<sequence length="119" mass="13314">MEPYQVKAKKPSWKIGSSFALKKTTKSLPKVQINDDSDLIDEDSLLTEEDLKKPQPLLPGDCEVGSTRKTHKNCTCGRAEEEQKVEKLGSTEDLNNFQSSSIQTRREVSLSANFLAEDI</sequence>
<dbReference type="Proteomes" id="UP001054821">
    <property type="component" value="Chromosome 8"/>
</dbReference>
<feature type="region of interest" description="Disordered" evidence="1">
    <location>
        <begin position="50"/>
        <end position="70"/>
    </location>
</feature>
<comment type="caution">
    <text evidence="2">The sequence shown here is derived from an EMBL/GenBank/DDBJ whole genome shotgun (WGS) entry which is preliminary data.</text>
</comment>
<accession>A0AAD4UU38</accession>
<name>A0AAD4UU38_PRUDU</name>
<organism evidence="2 3">
    <name type="scientific">Prunus dulcis</name>
    <name type="common">Almond</name>
    <name type="synonym">Amygdalus dulcis</name>
    <dbReference type="NCBI Taxonomy" id="3755"/>
    <lineage>
        <taxon>Eukaryota</taxon>
        <taxon>Viridiplantae</taxon>
        <taxon>Streptophyta</taxon>
        <taxon>Embryophyta</taxon>
        <taxon>Tracheophyta</taxon>
        <taxon>Spermatophyta</taxon>
        <taxon>Magnoliopsida</taxon>
        <taxon>eudicotyledons</taxon>
        <taxon>Gunneridae</taxon>
        <taxon>Pentapetalae</taxon>
        <taxon>rosids</taxon>
        <taxon>fabids</taxon>
        <taxon>Rosales</taxon>
        <taxon>Rosaceae</taxon>
        <taxon>Amygdaloideae</taxon>
        <taxon>Amygdaleae</taxon>
        <taxon>Prunus</taxon>
    </lineage>
</organism>